<evidence type="ECO:0000259" key="4">
    <source>
        <dbReference type="PROSITE" id="PS50949"/>
    </source>
</evidence>
<dbReference type="InterPro" id="IPR036388">
    <property type="entry name" value="WH-like_DNA-bd_sf"/>
</dbReference>
<dbReference type="SUPFAM" id="SSF46785">
    <property type="entry name" value="Winged helix' DNA-binding domain"/>
    <property type="match status" value="1"/>
</dbReference>
<dbReference type="AlphaFoldDB" id="A0A7K3M8G7"/>
<dbReference type="PANTHER" id="PTHR43537:SF5">
    <property type="entry name" value="UXU OPERON TRANSCRIPTIONAL REGULATOR"/>
    <property type="match status" value="1"/>
</dbReference>
<organism evidence="5 6">
    <name type="scientific">Phytoactinopolyspora mesophila</name>
    <dbReference type="NCBI Taxonomy" id="2650750"/>
    <lineage>
        <taxon>Bacteria</taxon>
        <taxon>Bacillati</taxon>
        <taxon>Actinomycetota</taxon>
        <taxon>Actinomycetes</taxon>
        <taxon>Jiangellales</taxon>
        <taxon>Jiangellaceae</taxon>
        <taxon>Phytoactinopolyspora</taxon>
    </lineage>
</organism>
<dbReference type="Pfam" id="PF07729">
    <property type="entry name" value="FCD"/>
    <property type="match status" value="1"/>
</dbReference>
<keyword evidence="1" id="KW-0805">Transcription regulation</keyword>
<comment type="caution">
    <text evidence="5">The sequence shown here is derived from an EMBL/GenBank/DDBJ whole genome shotgun (WGS) entry which is preliminary data.</text>
</comment>
<proteinExistence type="predicted"/>
<protein>
    <submittedName>
        <fullName evidence="5">GntR family transcriptional regulator</fullName>
    </submittedName>
</protein>
<name>A0A7K3M8G7_9ACTN</name>
<dbReference type="InterPro" id="IPR008920">
    <property type="entry name" value="TF_FadR/GntR_C"/>
</dbReference>
<keyword evidence="2" id="KW-0238">DNA-binding</keyword>
<dbReference type="GO" id="GO:0003677">
    <property type="term" value="F:DNA binding"/>
    <property type="evidence" value="ECO:0007669"/>
    <property type="project" value="UniProtKB-KW"/>
</dbReference>
<dbReference type="InterPro" id="IPR000524">
    <property type="entry name" value="Tscrpt_reg_HTH_GntR"/>
</dbReference>
<evidence type="ECO:0000313" key="5">
    <source>
        <dbReference type="EMBL" id="NDL59563.1"/>
    </source>
</evidence>
<evidence type="ECO:0000256" key="2">
    <source>
        <dbReference type="ARBA" id="ARBA00023125"/>
    </source>
</evidence>
<dbReference type="SUPFAM" id="SSF48008">
    <property type="entry name" value="GntR ligand-binding domain-like"/>
    <property type="match status" value="1"/>
</dbReference>
<feature type="domain" description="HTH gntR-type" evidence="4">
    <location>
        <begin position="9"/>
        <end position="79"/>
    </location>
</feature>
<evidence type="ECO:0000256" key="1">
    <source>
        <dbReference type="ARBA" id="ARBA00023015"/>
    </source>
</evidence>
<dbReference type="SMART" id="SM00345">
    <property type="entry name" value="HTH_GNTR"/>
    <property type="match status" value="1"/>
</dbReference>
<evidence type="ECO:0000256" key="3">
    <source>
        <dbReference type="ARBA" id="ARBA00023163"/>
    </source>
</evidence>
<keyword evidence="6" id="KW-1185">Reference proteome</keyword>
<dbReference type="PRINTS" id="PR00035">
    <property type="entry name" value="HTHGNTR"/>
</dbReference>
<accession>A0A7K3M8G7</accession>
<dbReference type="PROSITE" id="PS50949">
    <property type="entry name" value="HTH_GNTR"/>
    <property type="match status" value="1"/>
</dbReference>
<dbReference type="Pfam" id="PF00392">
    <property type="entry name" value="GntR"/>
    <property type="match status" value="1"/>
</dbReference>
<dbReference type="CDD" id="cd07377">
    <property type="entry name" value="WHTH_GntR"/>
    <property type="match status" value="1"/>
</dbReference>
<evidence type="ECO:0000313" key="6">
    <source>
        <dbReference type="Proteomes" id="UP000460435"/>
    </source>
</evidence>
<dbReference type="EMBL" id="WLZY01000008">
    <property type="protein sequence ID" value="NDL59563.1"/>
    <property type="molecule type" value="Genomic_DNA"/>
</dbReference>
<dbReference type="Gene3D" id="1.10.10.10">
    <property type="entry name" value="Winged helix-like DNA-binding domain superfamily/Winged helix DNA-binding domain"/>
    <property type="match status" value="1"/>
</dbReference>
<dbReference type="PANTHER" id="PTHR43537">
    <property type="entry name" value="TRANSCRIPTIONAL REGULATOR, GNTR FAMILY"/>
    <property type="match status" value="1"/>
</dbReference>
<dbReference type="Gene3D" id="1.20.120.530">
    <property type="entry name" value="GntR ligand-binding domain-like"/>
    <property type="match status" value="1"/>
</dbReference>
<dbReference type="InterPro" id="IPR036390">
    <property type="entry name" value="WH_DNA-bd_sf"/>
</dbReference>
<dbReference type="Proteomes" id="UP000460435">
    <property type="component" value="Unassembled WGS sequence"/>
</dbReference>
<dbReference type="SMART" id="SM00895">
    <property type="entry name" value="FCD"/>
    <property type="match status" value="1"/>
</dbReference>
<keyword evidence="3" id="KW-0804">Transcription</keyword>
<dbReference type="InterPro" id="IPR011711">
    <property type="entry name" value="GntR_C"/>
</dbReference>
<reference evidence="5 6" key="1">
    <citation type="submission" date="2019-11" db="EMBL/GenBank/DDBJ databases">
        <authorList>
            <person name="Li X.-J."/>
            <person name="Feng X.-M."/>
        </authorList>
    </citation>
    <scope>NUCLEOTIDE SEQUENCE [LARGE SCALE GENOMIC DNA]</scope>
    <source>
        <strain evidence="5 6">XMNu-373</strain>
    </source>
</reference>
<dbReference type="GO" id="GO:0003700">
    <property type="term" value="F:DNA-binding transcription factor activity"/>
    <property type="evidence" value="ECO:0007669"/>
    <property type="project" value="InterPro"/>
</dbReference>
<sequence>MTFERVRPVRAYERVVEQIEEHVLRGQLKPGDRLPSERTLMEQFGVSRSTIREALRVLESNGLVRSRHGDPGGPEILPFSPTTLHKSVTRLVRTDQVGLGELVQFRMLLDGSANLLAAKLATDAEIAEMDIALARMESTIGDGYVQFSQADLEFHDAVARASRSTLIQVCSDVVRGVVLSLITQKIADSPDQQALMRKSLSHHAEVLEAVRDRDGERAARLARQALYAYYAEYVSDAEQPLLEALLEDDAPPPPSFAT</sequence>
<gene>
    <name evidence="5" type="ORF">F7O44_21055</name>
</gene>